<keyword evidence="1" id="KW-0812">Transmembrane</keyword>
<feature type="transmembrane region" description="Helical" evidence="1">
    <location>
        <begin position="159"/>
        <end position="179"/>
    </location>
</feature>
<organism evidence="3 4">
    <name type="scientific">Callosobruchus maculatus</name>
    <name type="common">Southern cowpea weevil</name>
    <name type="synonym">Pulse bruchid</name>
    <dbReference type="NCBI Taxonomy" id="64391"/>
    <lineage>
        <taxon>Eukaryota</taxon>
        <taxon>Metazoa</taxon>
        <taxon>Ecdysozoa</taxon>
        <taxon>Arthropoda</taxon>
        <taxon>Hexapoda</taxon>
        <taxon>Insecta</taxon>
        <taxon>Pterygota</taxon>
        <taxon>Neoptera</taxon>
        <taxon>Endopterygota</taxon>
        <taxon>Coleoptera</taxon>
        <taxon>Polyphaga</taxon>
        <taxon>Cucujiformia</taxon>
        <taxon>Chrysomeloidea</taxon>
        <taxon>Chrysomelidae</taxon>
        <taxon>Bruchinae</taxon>
        <taxon>Bruchini</taxon>
        <taxon>Callosobruchus</taxon>
    </lineage>
</organism>
<feature type="transmembrane region" description="Helical" evidence="1">
    <location>
        <begin position="346"/>
        <end position="365"/>
    </location>
</feature>
<keyword evidence="1" id="KW-1133">Transmembrane helix</keyword>
<feature type="domain" description="Acyltransferase 3" evidence="2">
    <location>
        <begin position="44"/>
        <end position="368"/>
    </location>
</feature>
<dbReference type="InterPro" id="IPR002656">
    <property type="entry name" value="Acyl_transf_3_dom"/>
</dbReference>
<feature type="transmembrane region" description="Helical" evidence="1">
    <location>
        <begin position="83"/>
        <end position="106"/>
    </location>
</feature>
<dbReference type="AlphaFoldDB" id="A0A653BN95"/>
<dbReference type="PANTHER" id="PTHR11161:SF0">
    <property type="entry name" value="O-ACYLTRANSFERASE LIKE PROTEIN"/>
    <property type="match status" value="1"/>
</dbReference>
<evidence type="ECO:0000256" key="1">
    <source>
        <dbReference type="SAM" id="Phobius"/>
    </source>
</evidence>
<feature type="transmembrane region" description="Helical" evidence="1">
    <location>
        <begin position="127"/>
        <end position="147"/>
    </location>
</feature>
<sequence length="392" mass="45304">MCRHLRGLYARKHKKSGVMVTSLSLISNSKRLFSTTGHVGDMDCLHGLRYISICWVVIGHRYIHNMIYPSYNSIQLIYWVQEYFSTMVMGGTVSVDTFFIISSILLSYNFFQHVEKRNKINIFHMYLYRYVRITPPLIIVAAGYATVAKHLGSGPKWCIVPTWYVTDDMLFFYFSPIVLIPLWKSPIYGKLNWLLVYMLSIFISFWVAWVKEYDGGMPITPRVMDLEYFHKHYIAPHTRASPYILGLLFGYSLHKTRSHPVRIGPVVAFVGWTFATFCVTSVVLIAHMFHLEDYVYNKMFSSLFLSCSRSVWTIGLMWIIFACVNNCGGVVNFILSLPMFRVLGRLTYSISLIHFGFQSVMMAAAKSPSYFSNFVVVNDEEKQKANRINVKP</sequence>
<dbReference type="Proteomes" id="UP000410492">
    <property type="component" value="Unassembled WGS sequence"/>
</dbReference>
<dbReference type="GO" id="GO:0016747">
    <property type="term" value="F:acyltransferase activity, transferring groups other than amino-acyl groups"/>
    <property type="evidence" value="ECO:0007669"/>
    <property type="project" value="InterPro"/>
</dbReference>
<protein>
    <recommendedName>
        <fullName evidence="2">Acyltransferase 3 domain-containing protein</fullName>
    </recommendedName>
</protein>
<evidence type="ECO:0000259" key="2">
    <source>
        <dbReference type="Pfam" id="PF01757"/>
    </source>
</evidence>
<dbReference type="InterPro" id="IPR052728">
    <property type="entry name" value="O2_lipid_transport_reg"/>
</dbReference>
<evidence type="ECO:0000313" key="4">
    <source>
        <dbReference type="Proteomes" id="UP000410492"/>
    </source>
</evidence>
<feature type="transmembrane region" description="Helical" evidence="1">
    <location>
        <begin position="311"/>
        <end position="334"/>
    </location>
</feature>
<feature type="transmembrane region" description="Helical" evidence="1">
    <location>
        <begin position="191"/>
        <end position="209"/>
    </location>
</feature>
<dbReference type="EMBL" id="CAACVG010002412">
    <property type="protein sequence ID" value="VEN36436.1"/>
    <property type="molecule type" value="Genomic_DNA"/>
</dbReference>
<reference evidence="3 4" key="1">
    <citation type="submission" date="2019-01" db="EMBL/GenBank/DDBJ databases">
        <authorList>
            <person name="Sayadi A."/>
        </authorList>
    </citation>
    <scope>NUCLEOTIDE SEQUENCE [LARGE SCALE GENOMIC DNA]</scope>
</reference>
<feature type="transmembrane region" description="Helical" evidence="1">
    <location>
        <begin position="234"/>
        <end position="254"/>
    </location>
</feature>
<dbReference type="PANTHER" id="PTHR11161">
    <property type="entry name" value="O-ACYLTRANSFERASE"/>
    <property type="match status" value="1"/>
</dbReference>
<dbReference type="Pfam" id="PF01757">
    <property type="entry name" value="Acyl_transf_3"/>
    <property type="match status" value="1"/>
</dbReference>
<accession>A0A653BN95</accession>
<feature type="transmembrane region" description="Helical" evidence="1">
    <location>
        <begin position="266"/>
        <end position="291"/>
    </location>
</feature>
<gene>
    <name evidence="3" type="ORF">CALMAC_LOCUS2061</name>
</gene>
<name>A0A653BN95_CALMS</name>
<keyword evidence="1" id="KW-0472">Membrane</keyword>
<evidence type="ECO:0000313" key="3">
    <source>
        <dbReference type="EMBL" id="VEN36436.1"/>
    </source>
</evidence>
<feature type="transmembrane region" description="Helical" evidence="1">
    <location>
        <begin position="47"/>
        <end position="63"/>
    </location>
</feature>
<keyword evidence="4" id="KW-1185">Reference proteome</keyword>
<dbReference type="OrthoDB" id="118951at2759"/>
<proteinExistence type="predicted"/>